<sequence length="377" mass="43008">MNILFFTHISPFPQNGGEKLRSYYLLKALSELGHRVFAVIRNEEQADLAAYPLENVTYYTHPDEPLTLEERVTGSHYFKKSPHVLALFKQICGYTRIDIAVLDYGYVGHYIDFFTARNIKVILGTHNAQPEISKQLPAQNLLKKLRKFQLVSLERLHERSFFKKAAAVLVVSDHDKDYHQRFISRDKVFVVPNFLDEREYIASGPRRSRLLVMSANFAMYMNREGLRWFLQEVWDDALAERYELLLVGRDSKEALRSVTGQDNWKNVSATGKVPDVKQYIAMAEGVIIPLLHGSGTRLKCLEAMALNTPIISTSRGVEGVLSNNFIVADTAAEFKQALHTFNGSEQKGNALKEDFMKEYSAAVNKKRISEVIAYTIH</sequence>
<dbReference type="PANTHER" id="PTHR46401">
    <property type="entry name" value="GLYCOSYLTRANSFERASE WBBK-RELATED"/>
    <property type="match status" value="1"/>
</dbReference>
<dbReference type="EMBL" id="CP107006">
    <property type="protein sequence ID" value="UYQ92358.1"/>
    <property type="molecule type" value="Genomic_DNA"/>
</dbReference>
<dbReference type="PANTHER" id="PTHR46401:SF2">
    <property type="entry name" value="GLYCOSYLTRANSFERASE WBBK-RELATED"/>
    <property type="match status" value="1"/>
</dbReference>
<proteinExistence type="predicted"/>
<dbReference type="Pfam" id="PF13692">
    <property type="entry name" value="Glyco_trans_1_4"/>
    <property type="match status" value="1"/>
</dbReference>
<keyword evidence="1" id="KW-0808">Transferase</keyword>
<organism evidence="3 4">
    <name type="scientific">Chitinophaga horti</name>
    <dbReference type="NCBI Taxonomy" id="2920382"/>
    <lineage>
        <taxon>Bacteria</taxon>
        <taxon>Pseudomonadati</taxon>
        <taxon>Bacteroidota</taxon>
        <taxon>Chitinophagia</taxon>
        <taxon>Chitinophagales</taxon>
        <taxon>Chitinophagaceae</taxon>
        <taxon>Chitinophaga</taxon>
    </lineage>
</organism>
<dbReference type="CDD" id="cd03801">
    <property type="entry name" value="GT4_PimA-like"/>
    <property type="match status" value="1"/>
</dbReference>
<dbReference type="Pfam" id="PF13439">
    <property type="entry name" value="Glyco_transf_4"/>
    <property type="match status" value="1"/>
</dbReference>
<evidence type="ECO:0000259" key="2">
    <source>
        <dbReference type="Pfam" id="PF13439"/>
    </source>
</evidence>
<reference evidence="3" key="1">
    <citation type="submission" date="2022-10" db="EMBL/GenBank/DDBJ databases">
        <title>Chitinophaga sp. nov., isolated from soil.</title>
        <authorList>
            <person name="Jeon C.O."/>
        </authorList>
    </citation>
    <scope>NUCLEOTIDE SEQUENCE</scope>
    <source>
        <strain evidence="3">R8</strain>
    </source>
</reference>
<evidence type="ECO:0000256" key="1">
    <source>
        <dbReference type="ARBA" id="ARBA00022679"/>
    </source>
</evidence>
<dbReference type="RefSeq" id="WP_264280631.1">
    <property type="nucleotide sequence ID" value="NZ_CP107006.1"/>
</dbReference>
<evidence type="ECO:0000313" key="3">
    <source>
        <dbReference type="EMBL" id="UYQ92358.1"/>
    </source>
</evidence>
<dbReference type="SUPFAM" id="SSF53756">
    <property type="entry name" value="UDP-Glycosyltransferase/glycogen phosphorylase"/>
    <property type="match status" value="1"/>
</dbReference>
<protein>
    <submittedName>
        <fullName evidence="3">Glycosyltransferase family 4 protein</fullName>
    </submittedName>
</protein>
<gene>
    <name evidence="3" type="ORF">MKQ68_19935</name>
</gene>
<accession>A0ABY6IY90</accession>
<dbReference type="Proteomes" id="UP001162741">
    <property type="component" value="Chromosome"/>
</dbReference>
<feature type="domain" description="Glycosyltransferase subfamily 4-like N-terminal" evidence="2">
    <location>
        <begin position="23"/>
        <end position="197"/>
    </location>
</feature>
<dbReference type="InterPro" id="IPR028098">
    <property type="entry name" value="Glyco_trans_4-like_N"/>
</dbReference>
<name>A0ABY6IY90_9BACT</name>
<dbReference type="Gene3D" id="3.40.50.2000">
    <property type="entry name" value="Glycogen Phosphorylase B"/>
    <property type="match status" value="2"/>
</dbReference>
<keyword evidence="4" id="KW-1185">Reference proteome</keyword>
<evidence type="ECO:0000313" key="4">
    <source>
        <dbReference type="Proteomes" id="UP001162741"/>
    </source>
</evidence>